<dbReference type="Pfam" id="PF25346">
    <property type="entry name" value="PH_MRCK"/>
    <property type="match status" value="1"/>
</dbReference>
<feature type="compositionally biased region" description="Polar residues" evidence="22">
    <location>
        <begin position="1680"/>
        <end position="1691"/>
    </location>
</feature>
<evidence type="ECO:0000256" key="6">
    <source>
        <dbReference type="ARBA" id="ARBA00022490"/>
    </source>
</evidence>
<dbReference type="SMART" id="SM00220">
    <property type="entry name" value="S_TKc"/>
    <property type="match status" value="1"/>
</dbReference>
<evidence type="ECO:0000256" key="19">
    <source>
        <dbReference type="ARBA" id="ARBA00048679"/>
    </source>
</evidence>
<dbReference type="SMART" id="SM00133">
    <property type="entry name" value="S_TK_X"/>
    <property type="match status" value="1"/>
</dbReference>
<dbReference type="InterPro" id="IPR017441">
    <property type="entry name" value="Protein_kinase_ATP_BS"/>
</dbReference>
<evidence type="ECO:0000259" key="23">
    <source>
        <dbReference type="PROSITE" id="PS50003"/>
    </source>
</evidence>
<feature type="coiled-coil region" evidence="21">
    <location>
        <begin position="733"/>
        <end position="814"/>
    </location>
</feature>
<comment type="cofactor">
    <cofactor evidence="1">
        <name>Mg(2+)</name>
        <dbReference type="ChEBI" id="CHEBI:18420"/>
    </cofactor>
</comment>
<evidence type="ECO:0000256" key="1">
    <source>
        <dbReference type="ARBA" id="ARBA00001946"/>
    </source>
</evidence>
<dbReference type="CDD" id="cd20865">
    <property type="entry name" value="C1_MRCKbeta"/>
    <property type="match status" value="1"/>
</dbReference>
<dbReference type="FunFam" id="3.30.60.20:FF:000005">
    <property type="entry name" value="Non-specific serine/threonine protein kinase"/>
    <property type="match status" value="1"/>
</dbReference>
<dbReference type="SMART" id="SM00036">
    <property type="entry name" value="CNH"/>
    <property type="match status" value="1"/>
</dbReference>
<dbReference type="GO" id="GO:0005737">
    <property type="term" value="C:cytoplasm"/>
    <property type="evidence" value="ECO:0007669"/>
    <property type="project" value="UniProtKB-SubCell"/>
</dbReference>
<evidence type="ECO:0000256" key="3">
    <source>
        <dbReference type="ARBA" id="ARBA00004510"/>
    </source>
</evidence>
<dbReference type="InterPro" id="IPR002219">
    <property type="entry name" value="PKC_DAG/PE"/>
</dbReference>
<evidence type="ECO:0000256" key="17">
    <source>
        <dbReference type="ARBA" id="ARBA00023273"/>
    </source>
</evidence>
<gene>
    <name evidence="29" type="primary">CDC42BPB</name>
    <name evidence="29" type="synonym">cdc42bpb</name>
</gene>
<evidence type="ECO:0000256" key="9">
    <source>
        <dbReference type="ARBA" id="ARBA00022679"/>
    </source>
</evidence>
<dbReference type="CDD" id="cd00132">
    <property type="entry name" value="CRIB"/>
    <property type="match status" value="1"/>
</dbReference>
<feature type="region of interest" description="Disordered" evidence="22">
    <location>
        <begin position="417"/>
        <end position="440"/>
    </location>
</feature>
<evidence type="ECO:0000259" key="25">
    <source>
        <dbReference type="PROSITE" id="PS50081"/>
    </source>
</evidence>
<dbReference type="PANTHER" id="PTHR22988:SF34">
    <property type="entry name" value="SERINE_THREONINE-PROTEIN KINASE MRCK BETA"/>
    <property type="match status" value="1"/>
</dbReference>
<evidence type="ECO:0000256" key="21">
    <source>
        <dbReference type="SAM" id="Coils"/>
    </source>
</evidence>
<evidence type="ECO:0000256" key="4">
    <source>
        <dbReference type="ARBA" id="ARBA00005719"/>
    </source>
</evidence>
<evidence type="ECO:0000256" key="7">
    <source>
        <dbReference type="ARBA" id="ARBA00022527"/>
    </source>
</evidence>
<dbReference type="EC" id="2.7.11.1" evidence="5"/>
<comment type="catalytic activity">
    <reaction evidence="18">
        <text>L-threonyl-[protein] + ATP = O-phospho-L-threonyl-[protein] + ADP + H(+)</text>
        <dbReference type="Rhea" id="RHEA:46608"/>
        <dbReference type="Rhea" id="RHEA-COMP:11060"/>
        <dbReference type="Rhea" id="RHEA-COMP:11605"/>
        <dbReference type="ChEBI" id="CHEBI:15378"/>
        <dbReference type="ChEBI" id="CHEBI:30013"/>
        <dbReference type="ChEBI" id="CHEBI:30616"/>
        <dbReference type="ChEBI" id="CHEBI:61977"/>
        <dbReference type="ChEBI" id="CHEBI:456216"/>
        <dbReference type="EC" id="2.7.11.1"/>
    </reaction>
</comment>
<evidence type="ECO:0000256" key="16">
    <source>
        <dbReference type="ARBA" id="ARBA00023054"/>
    </source>
</evidence>
<evidence type="ECO:0000256" key="13">
    <source>
        <dbReference type="ARBA" id="ARBA00022777"/>
    </source>
</evidence>
<feature type="binding site" evidence="20">
    <location>
        <position position="105"/>
    </location>
    <ligand>
        <name>ATP</name>
        <dbReference type="ChEBI" id="CHEBI:30616"/>
    </ligand>
</feature>
<sequence length="1691" mass="190804">MSAKVRLKKLEQLLVDGTPNNASSLSVETLLDILICLYNECSNSPLKREKHVTDFLEWVKPFTTTVKEMRLHRDDFEMLKVIGRGAFGEVAVVKMKNTERVYAMKILNKWEMLKRAETACFREERNVLVNGDCQWITTLHYAFQDDNFLYLVMDYYVGGDLLTLLSKFEDRLPEDMSKFYVAEMVLAIHSIHQQHYVHRDIKPDNVLLDMKGHIRLADFGSCLKMMQDGTVQSSVAVGTPDYISPEILQAMEDGMGKYGPECDWWSLGVCMYEMLYGETPFYAESLVETYGKIMNHEERFQFPSNICDVSEDAKDLISRLICGRERRLGQNGIGDFKDHPFFAGIDWEHIRSTEAPYIPDVSSPSDTSNFDVDDDILKNPDIAPPVTHSGFTGQHLPFVGFTYTTDSCFSDRGSVNRAGLSDGSSQDGGGEEGVPPDQEGGLEVEAFERRIRRLEQEKQELNRKLQESTQAVQSLHGPGRGASTLGRDKEMKKLNEEIDRLKKKLADSDRLEHQLEEAVTLRQDYESSSSKLKALDKQVKALRQEKEDIHKQLVESLERLKSQTKELKEAHSQRKLALQEFSELSERMAELRSTKQRLSRQLRDKEEEMDAAVQKVDAMRQDIRKTEKARKELEAQLEDAKAEASKERKLRDHSEVYSKQLEMELETLKVKQQGSGRGAGSSSPELQQELSKVKSELDKKVLFYEEELVRREASHTSELKGLRKELHDSEGQQLSLHKELLMLKDKLEKAKRERQTETDEAVGALKDKYERERSMLTDDNRKLTTEADRLCTFVDKLTAQNRQLEDELQDLSSKKESVAHWEAQIAEIIQWVSDEKDARGYLQALASKMTEELESLRSSSLGPRPLDPLWKVRRSQKLDMSARLELQSALDAEIRAKQLVQEELRKVKASNISFESKLKDSESRSRDMVEQLEIMKKDLEESRSRSDKGLKLPDFQDSIFEYFNTSPLAHDLTFRVSVSLHVFLSPRHMSVTNLNSHFLAVSMCEPVLKPTAVTPTVPSPVYPTSLLTTPKPKAHQLSIKTFSSPTQCTHCTSLMVGLIRQGYACEVCSFICHVSCKDNAPQVCPIPPEQAKRPLGIDVQRGIGTAYKGFVRIPKPTGVKKGWQRAYAVVCDCKLFLYEVPEGKSTQPGVVTSQVLDLRDEEFSVSSVLASDVIHATRKDVPCIFRVTSSLLSSPAGAVSLLVLAESEVEKKKWMGILESLQSILAKNRLRNRVVHVLHEAYDSSLPAIKTTLCAAIVDRERIALGTEEGLFVVEVTRDVIVRAADCKKVHQMELIPKEKMMALLCGRNRHVHLHPWGVLEGAEAAFDIKLTETKGCQALTTGVLRPGGPACLLAAVKRQVLCYEITRAKPHHRKLWEVQAPGVAQWLGMVRERLCVGYPSGFALLALQGESSPVSLVSPGDPSLAFLAQQPLDALHALEVGTTELLLCFSQLGIYVDPTGKRSRAQELMWPATPLACSNSSYLTVYSEYGVDVFDIHTTEWVQTISLRKLRPLNVEGSLNLLGSEQPRLIYFSNNSTEGDLAIPETSDNSKKLMVRTRSKRKFLFKVPEEERLQQRREMLRDPELRSKLISNPINFNHVAHMGPGDGMQVLMDLPLSVMHSSQDDPAKDKPRPLSSISRQQRSMSHITRTASGGADFGGAGSSRNISEPDGDFEREVKTPNTAHTHQGFR</sequence>
<dbReference type="Proteomes" id="UP000694557">
    <property type="component" value="Unassembled WGS sequence"/>
</dbReference>
<dbReference type="InterPro" id="IPR017892">
    <property type="entry name" value="Pkinase_C"/>
</dbReference>
<keyword evidence="12" id="KW-0863">Zinc-finger</keyword>
<dbReference type="InterPro" id="IPR008271">
    <property type="entry name" value="Ser/Thr_kinase_AS"/>
</dbReference>
<dbReference type="SMART" id="SM00233">
    <property type="entry name" value="PH"/>
    <property type="match status" value="1"/>
</dbReference>
<dbReference type="PROSITE" id="PS50003">
    <property type="entry name" value="PH_DOMAIN"/>
    <property type="match status" value="1"/>
</dbReference>
<dbReference type="PROSITE" id="PS00479">
    <property type="entry name" value="ZF_DAG_PE_1"/>
    <property type="match status" value="1"/>
</dbReference>
<dbReference type="PROSITE" id="PS50108">
    <property type="entry name" value="CRIB"/>
    <property type="match status" value="1"/>
</dbReference>
<dbReference type="Pfam" id="PF08826">
    <property type="entry name" value="DMPK_coil"/>
    <property type="match status" value="1"/>
</dbReference>
<dbReference type="PROSITE" id="PS00108">
    <property type="entry name" value="PROTEIN_KINASE_ST"/>
    <property type="match status" value="1"/>
</dbReference>
<dbReference type="GO" id="GO:0031032">
    <property type="term" value="P:actomyosin structure organization"/>
    <property type="evidence" value="ECO:0007669"/>
    <property type="project" value="TreeGrafter"/>
</dbReference>
<dbReference type="Pfam" id="PF00780">
    <property type="entry name" value="CNH"/>
    <property type="match status" value="1"/>
</dbReference>
<dbReference type="GO" id="GO:0030027">
    <property type="term" value="C:lamellipodium"/>
    <property type="evidence" value="ECO:0007669"/>
    <property type="project" value="UniProtKB-SubCell"/>
</dbReference>
<evidence type="ECO:0000259" key="26">
    <source>
        <dbReference type="PROSITE" id="PS50108"/>
    </source>
</evidence>
<evidence type="ECO:0000259" key="24">
    <source>
        <dbReference type="PROSITE" id="PS50011"/>
    </source>
</evidence>
<dbReference type="PROSITE" id="PS51285">
    <property type="entry name" value="AGC_KINASE_CTER"/>
    <property type="match status" value="1"/>
</dbReference>
<dbReference type="GO" id="GO:0004674">
    <property type="term" value="F:protein serine/threonine kinase activity"/>
    <property type="evidence" value="ECO:0007669"/>
    <property type="project" value="UniProtKB-KW"/>
</dbReference>
<keyword evidence="11 20" id="KW-0547">Nucleotide-binding</keyword>
<dbReference type="PANTHER" id="PTHR22988">
    <property type="entry name" value="MYOTONIC DYSTROPHY S/T KINASE-RELATED"/>
    <property type="match status" value="1"/>
</dbReference>
<dbReference type="InterPro" id="IPR000719">
    <property type="entry name" value="Prot_kinase_dom"/>
</dbReference>
<feature type="compositionally biased region" description="Basic and acidic residues" evidence="22">
    <location>
        <begin position="1623"/>
        <end position="1633"/>
    </location>
</feature>
<keyword evidence="16 21" id="KW-0175">Coiled coil</keyword>
<name>A0A8C7K7B6_ONCKI</name>
<organism evidence="29 30">
    <name type="scientific">Oncorhynchus kisutch</name>
    <name type="common">Coho salmon</name>
    <name type="synonym">Salmo kisutch</name>
    <dbReference type="NCBI Taxonomy" id="8019"/>
    <lineage>
        <taxon>Eukaryota</taxon>
        <taxon>Metazoa</taxon>
        <taxon>Chordata</taxon>
        <taxon>Craniata</taxon>
        <taxon>Vertebrata</taxon>
        <taxon>Euteleostomi</taxon>
        <taxon>Actinopterygii</taxon>
        <taxon>Neopterygii</taxon>
        <taxon>Teleostei</taxon>
        <taxon>Protacanthopterygii</taxon>
        <taxon>Salmoniformes</taxon>
        <taxon>Salmonidae</taxon>
        <taxon>Salmoninae</taxon>
        <taxon>Oncorhynchus</taxon>
    </lineage>
</organism>
<dbReference type="CDD" id="cd01243">
    <property type="entry name" value="PH_MRCK"/>
    <property type="match status" value="1"/>
</dbReference>
<dbReference type="Gene3D" id="2.30.29.30">
    <property type="entry name" value="Pleckstrin-homology domain (PH domain)/Phosphotyrosine-binding domain (PTB)"/>
    <property type="match status" value="1"/>
</dbReference>
<keyword evidence="10" id="KW-0479">Metal-binding</keyword>
<keyword evidence="8" id="KW-0597">Phosphoprotein</keyword>
<feature type="domain" description="Phorbol-ester/DAG-type" evidence="25">
    <location>
        <begin position="1034"/>
        <end position="1084"/>
    </location>
</feature>
<keyword evidence="15 20" id="KW-0067">ATP-binding</keyword>
<dbReference type="Gene3D" id="1.10.510.10">
    <property type="entry name" value="Transferase(Phosphotransferase) domain 1"/>
    <property type="match status" value="1"/>
</dbReference>
<evidence type="ECO:0000256" key="15">
    <source>
        <dbReference type="ARBA" id="ARBA00022840"/>
    </source>
</evidence>
<dbReference type="PROSITE" id="PS50081">
    <property type="entry name" value="ZF_DAG_PE_2"/>
    <property type="match status" value="1"/>
</dbReference>
<dbReference type="InterPro" id="IPR011009">
    <property type="entry name" value="Kinase-like_dom_sf"/>
</dbReference>
<evidence type="ECO:0000256" key="8">
    <source>
        <dbReference type="ARBA" id="ARBA00022553"/>
    </source>
</evidence>
<dbReference type="InterPro" id="IPR001180">
    <property type="entry name" value="CNH_dom"/>
</dbReference>
<dbReference type="FunFam" id="1.10.510.10:FF:000014">
    <property type="entry name" value="Non-specific serine/threonine protein kinase"/>
    <property type="match status" value="1"/>
</dbReference>
<dbReference type="SUPFAM" id="SSF57889">
    <property type="entry name" value="Cysteine-rich domain"/>
    <property type="match status" value="1"/>
</dbReference>
<dbReference type="PROSITE" id="PS00107">
    <property type="entry name" value="PROTEIN_KINASE_ATP"/>
    <property type="match status" value="1"/>
</dbReference>
<evidence type="ECO:0000256" key="22">
    <source>
        <dbReference type="SAM" id="MobiDB-lite"/>
    </source>
</evidence>
<keyword evidence="13" id="KW-0418">Kinase</keyword>
<keyword evidence="7" id="KW-0723">Serine/threonine-protein kinase</keyword>
<keyword evidence="30" id="KW-1185">Reference proteome</keyword>
<dbReference type="FunFam" id="3.30.200.20:FF:001055">
    <property type="entry name" value="Serine/threonine-protein kinase MRCK beta"/>
    <property type="match status" value="1"/>
</dbReference>
<dbReference type="SMART" id="SM00109">
    <property type="entry name" value="C1"/>
    <property type="match status" value="1"/>
</dbReference>
<feature type="domain" description="AGC-kinase C-terminal" evidence="28">
    <location>
        <begin position="343"/>
        <end position="413"/>
    </location>
</feature>
<dbReference type="PROSITE" id="PS50011">
    <property type="entry name" value="PROTEIN_KINASE_DOM"/>
    <property type="match status" value="1"/>
</dbReference>
<dbReference type="InterPro" id="IPR050839">
    <property type="entry name" value="Rho-assoc_Ser/Thr_Kinase"/>
</dbReference>
<evidence type="ECO:0000256" key="2">
    <source>
        <dbReference type="ARBA" id="ARBA00004496"/>
    </source>
</evidence>
<dbReference type="SUPFAM" id="SSF56112">
    <property type="entry name" value="Protein kinase-like (PK-like)"/>
    <property type="match status" value="1"/>
</dbReference>
<reference evidence="29" key="2">
    <citation type="submission" date="2025-09" db="UniProtKB">
        <authorList>
            <consortium name="Ensembl"/>
        </authorList>
    </citation>
    <scope>IDENTIFICATION</scope>
</reference>
<dbReference type="Pfam" id="PF15796">
    <property type="entry name" value="KELK"/>
    <property type="match status" value="1"/>
</dbReference>
<dbReference type="Gene3D" id="1.20.5.340">
    <property type="match status" value="1"/>
</dbReference>
<dbReference type="PROSITE" id="PS50219">
    <property type="entry name" value="CNH"/>
    <property type="match status" value="1"/>
</dbReference>
<comment type="similarity">
    <text evidence="4">Belongs to the protein kinase superfamily. AGC Ser/Thr protein kinase family. DMPK subfamily.</text>
</comment>
<feature type="region of interest" description="Disordered" evidence="22">
    <location>
        <begin position="462"/>
        <end position="488"/>
    </location>
</feature>
<feature type="domain" description="CRIB" evidence="26">
    <location>
        <begin position="1591"/>
        <end position="1604"/>
    </location>
</feature>
<feature type="compositionally biased region" description="Polar residues" evidence="22">
    <location>
        <begin position="1636"/>
        <end position="1651"/>
    </location>
</feature>
<comment type="subcellular location">
    <subcellularLocation>
        <location evidence="3">Cell projection</location>
        <location evidence="3">Lamellipodium</location>
    </subcellularLocation>
    <subcellularLocation>
        <location evidence="2">Cytoplasm</location>
    </subcellularLocation>
</comment>
<dbReference type="InterPro" id="IPR031597">
    <property type="entry name" value="KELK"/>
</dbReference>
<dbReference type="InterPro" id="IPR000095">
    <property type="entry name" value="CRIB_dom"/>
</dbReference>
<dbReference type="Gene3D" id="3.30.200.20">
    <property type="entry name" value="Phosphorylase Kinase, domain 1"/>
    <property type="match status" value="1"/>
</dbReference>
<dbReference type="InterPro" id="IPR057529">
    <property type="entry name" value="MRCK/ROCK_PH"/>
</dbReference>
<keyword evidence="6" id="KW-0963">Cytoplasm</keyword>
<comment type="catalytic activity">
    <reaction evidence="19">
        <text>L-seryl-[protein] + ATP = O-phospho-L-seryl-[protein] + ADP + H(+)</text>
        <dbReference type="Rhea" id="RHEA:17989"/>
        <dbReference type="Rhea" id="RHEA-COMP:9863"/>
        <dbReference type="Rhea" id="RHEA-COMP:11604"/>
        <dbReference type="ChEBI" id="CHEBI:15378"/>
        <dbReference type="ChEBI" id="CHEBI:29999"/>
        <dbReference type="ChEBI" id="CHEBI:30616"/>
        <dbReference type="ChEBI" id="CHEBI:83421"/>
        <dbReference type="ChEBI" id="CHEBI:456216"/>
        <dbReference type="EC" id="2.7.11.1"/>
    </reaction>
</comment>
<evidence type="ECO:0000256" key="20">
    <source>
        <dbReference type="PROSITE-ProRule" id="PRU10141"/>
    </source>
</evidence>
<dbReference type="GeneTree" id="ENSGT01030000234517"/>
<reference evidence="29" key="1">
    <citation type="submission" date="2025-08" db="UniProtKB">
        <authorList>
            <consortium name="Ensembl"/>
        </authorList>
    </citation>
    <scope>IDENTIFICATION</scope>
</reference>
<dbReference type="InterPro" id="IPR011993">
    <property type="entry name" value="PH-like_dom_sf"/>
</dbReference>
<keyword evidence="14" id="KW-0862">Zinc</keyword>
<dbReference type="Pfam" id="PF00130">
    <property type="entry name" value="C1_1"/>
    <property type="match status" value="1"/>
</dbReference>
<dbReference type="InterPro" id="IPR001849">
    <property type="entry name" value="PH_domain"/>
</dbReference>
<proteinExistence type="inferred from homology"/>
<dbReference type="InterPro" id="IPR000961">
    <property type="entry name" value="AGC-kinase_C"/>
</dbReference>
<feature type="region of interest" description="Disordered" evidence="22">
    <location>
        <begin position="1621"/>
        <end position="1691"/>
    </location>
</feature>
<evidence type="ECO:0000256" key="11">
    <source>
        <dbReference type="ARBA" id="ARBA00022741"/>
    </source>
</evidence>
<evidence type="ECO:0000256" key="14">
    <source>
        <dbReference type="ARBA" id="ARBA00022833"/>
    </source>
</evidence>
<feature type="domain" description="PH" evidence="23">
    <location>
        <begin position="1104"/>
        <end position="1223"/>
    </location>
</feature>
<accession>A0A8C7K7B6</accession>
<keyword evidence="9" id="KW-0808">Transferase</keyword>
<dbReference type="GO" id="GO:0005856">
    <property type="term" value="C:cytoskeleton"/>
    <property type="evidence" value="ECO:0007669"/>
    <property type="project" value="TreeGrafter"/>
</dbReference>
<evidence type="ECO:0000256" key="10">
    <source>
        <dbReference type="ARBA" id="ARBA00022723"/>
    </source>
</evidence>
<evidence type="ECO:0000256" key="5">
    <source>
        <dbReference type="ARBA" id="ARBA00012513"/>
    </source>
</evidence>
<dbReference type="SMART" id="SM00285">
    <property type="entry name" value="PBD"/>
    <property type="match status" value="1"/>
</dbReference>
<dbReference type="Gene3D" id="3.30.60.20">
    <property type="match status" value="1"/>
</dbReference>
<evidence type="ECO:0000256" key="18">
    <source>
        <dbReference type="ARBA" id="ARBA00047899"/>
    </source>
</evidence>
<dbReference type="Pfam" id="PF00069">
    <property type="entry name" value="Pkinase"/>
    <property type="match status" value="1"/>
</dbReference>
<protein>
    <recommendedName>
        <fullName evidence="5">non-specific serine/threonine protein kinase</fullName>
        <ecNumber evidence="5">2.7.11.1</ecNumber>
    </recommendedName>
</protein>
<dbReference type="Ensembl" id="ENSOKIT00005102911.1">
    <property type="protein sequence ID" value="ENSOKIP00005096178.1"/>
    <property type="gene ID" value="ENSOKIG00005041402.1"/>
</dbReference>
<evidence type="ECO:0000259" key="27">
    <source>
        <dbReference type="PROSITE" id="PS50219"/>
    </source>
</evidence>
<dbReference type="FunFam" id="2.30.29.30:FF:000140">
    <property type="entry name" value="CDC42 binding protein kinase beta"/>
    <property type="match status" value="1"/>
</dbReference>
<dbReference type="GO" id="GO:0005524">
    <property type="term" value="F:ATP binding"/>
    <property type="evidence" value="ECO:0007669"/>
    <property type="project" value="UniProtKB-UniRule"/>
</dbReference>
<dbReference type="InterPro" id="IPR046349">
    <property type="entry name" value="C1-like_sf"/>
</dbReference>
<evidence type="ECO:0000313" key="30">
    <source>
        <dbReference type="Proteomes" id="UP000694557"/>
    </source>
</evidence>
<evidence type="ECO:0000256" key="12">
    <source>
        <dbReference type="ARBA" id="ARBA00022771"/>
    </source>
</evidence>
<evidence type="ECO:0000313" key="29">
    <source>
        <dbReference type="Ensembl" id="ENSOKIP00005096178.1"/>
    </source>
</evidence>
<keyword evidence="17" id="KW-0966">Cell projection</keyword>
<dbReference type="SUPFAM" id="SSF50729">
    <property type="entry name" value="PH domain-like"/>
    <property type="match status" value="1"/>
</dbReference>
<evidence type="ECO:0000259" key="28">
    <source>
        <dbReference type="PROSITE" id="PS51285"/>
    </source>
</evidence>
<dbReference type="Pfam" id="PF00433">
    <property type="entry name" value="Pkinase_C"/>
    <property type="match status" value="1"/>
</dbReference>
<dbReference type="GO" id="GO:0008270">
    <property type="term" value="F:zinc ion binding"/>
    <property type="evidence" value="ECO:0007669"/>
    <property type="project" value="UniProtKB-KW"/>
</dbReference>
<feature type="region of interest" description="Disordered" evidence="22">
    <location>
        <begin position="671"/>
        <end position="691"/>
    </location>
</feature>
<feature type="domain" description="Protein kinase" evidence="24">
    <location>
        <begin position="76"/>
        <end position="342"/>
    </location>
</feature>
<feature type="domain" description="CNH" evidence="27">
    <location>
        <begin position="1249"/>
        <end position="1521"/>
    </location>
</feature>
<dbReference type="InterPro" id="IPR014930">
    <property type="entry name" value="Myotonic_dystrophy_kinase_coil"/>
</dbReference>